<keyword evidence="3" id="KW-1185">Reference proteome</keyword>
<organism evidence="1">
    <name type="scientific">Hexamita inflata</name>
    <dbReference type="NCBI Taxonomy" id="28002"/>
    <lineage>
        <taxon>Eukaryota</taxon>
        <taxon>Metamonada</taxon>
        <taxon>Diplomonadida</taxon>
        <taxon>Hexamitidae</taxon>
        <taxon>Hexamitinae</taxon>
        <taxon>Hexamita</taxon>
    </lineage>
</organism>
<evidence type="ECO:0000313" key="3">
    <source>
        <dbReference type="Proteomes" id="UP001642409"/>
    </source>
</evidence>
<protein>
    <submittedName>
        <fullName evidence="1">EF-hand domain pair</fullName>
    </submittedName>
    <submittedName>
        <fullName evidence="2">EF-hand_domain pair</fullName>
    </submittedName>
</protein>
<reference evidence="2 3" key="2">
    <citation type="submission" date="2024-07" db="EMBL/GenBank/DDBJ databases">
        <authorList>
            <person name="Akdeniz Z."/>
        </authorList>
    </citation>
    <scope>NUCLEOTIDE SEQUENCE [LARGE SCALE GENOMIC DNA]</scope>
</reference>
<dbReference type="SUPFAM" id="SSF47473">
    <property type="entry name" value="EF-hand"/>
    <property type="match status" value="1"/>
</dbReference>
<gene>
    <name evidence="1" type="ORF">HINF_LOCUS11352</name>
    <name evidence="2" type="ORF">HINF_LOCUS71461</name>
</gene>
<evidence type="ECO:0000313" key="2">
    <source>
        <dbReference type="EMBL" id="CAL6102004.1"/>
    </source>
</evidence>
<reference evidence="1" key="1">
    <citation type="submission" date="2023-06" db="EMBL/GenBank/DDBJ databases">
        <authorList>
            <person name="Kurt Z."/>
        </authorList>
    </citation>
    <scope>NUCLEOTIDE SEQUENCE</scope>
</reference>
<sequence>MDSDQIFELYCDQSGTMSLQQFLSCVDAQGYTVNQQFIEQMYQFPLNKNTFSNIMLNVKAKCDRTQFIDGIKFVFNQLKKNDQINSEDVQKIFGLKLLRKEYIYNELIDELLDEM</sequence>
<dbReference type="AlphaFoldDB" id="A0AA86NNN6"/>
<comment type="caution">
    <text evidence="1">The sequence shown here is derived from an EMBL/GenBank/DDBJ whole genome shotgun (WGS) entry which is preliminary data.</text>
</comment>
<evidence type="ECO:0000313" key="1">
    <source>
        <dbReference type="EMBL" id="CAI9923707.1"/>
    </source>
</evidence>
<dbReference type="EMBL" id="CAXDID020000550">
    <property type="protein sequence ID" value="CAL6102004.1"/>
    <property type="molecule type" value="Genomic_DNA"/>
</dbReference>
<name>A0AA86NNN6_9EUKA</name>
<dbReference type="EMBL" id="CATOUU010000292">
    <property type="protein sequence ID" value="CAI9923707.1"/>
    <property type="molecule type" value="Genomic_DNA"/>
</dbReference>
<dbReference type="InterPro" id="IPR011992">
    <property type="entry name" value="EF-hand-dom_pair"/>
</dbReference>
<dbReference type="Proteomes" id="UP001642409">
    <property type="component" value="Unassembled WGS sequence"/>
</dbReference>
<accession>A0AA86NNN6</accession>
<proteinExistence type="predicted"/>